<evidence type="ECO:0000256" key="2">
    <source>
        <dbReference type="ARBA" id="ARBA00004496"/>
    </source>
</evidence>
<feature type="compositionally biased region" description="Basic and acidic residues" evidence="10">
    <location>
        <begin position="589"/>
        <end position="612"/>
    </location>
</feature>
<evidence type="ECO:0000256" key="7">
    <source>
        <dbReference type="ARBA" id="ARBA00023135"/>
    </source>
</evidence>
<name>A0A1D2JL83_PARBR</name>
<dbReference type="AlphaFoldDB" id="A0A1D2JL83"/>
<dbReference type="InterPro" id="IPR011990">
    <property type="entry name" value="TPR-like_helical_dom_sf"/>
</dbReference>
<feature type="compositionally biased region" description="Basic residues" evidence="10">
    <location>
        <begin position="579"/>
        <end position="588"/>
    </location>
</feature>
<feature type="compositionally biased region" description="Basic residues" evidence="10">
    <location>
        <begin position="661"/>
        <end position="670"/>
    </location>
</feature>
<evidence type="ECO:0000256" key="5">
    <source>
        <dbReference type="ARBA" id="ARBA00022490"/>
    </source>
</evidence>
<evidence type="ECO:0000256" key="3">
    <source>
        <dbReference type="ARBA" id="ARBA00007676"/>
    </source>
</evidence>
<evidence type="ECO:0000256" key="4">
    <source>
        <dbReference type="ARBA" id="ARBA00018350"/>
    </source>
</evidence>
<evidence type="ECO:0000256" key="1">
    <source>
        <dbReference type="ARBA" id="ARBA00004240"/>
    </source>
</evidence>
<dbReference type="VEuPathDB" id="FungiDB:PADG_11353"/>
<organism evidence="12 13">
    <name type="scientific">Paracoccidioides brasiliensis</name>
    <dbReference type="NCBI Taxonomy" id="121759"/>
    <lineage>
        <taxon>Eukaryota</taxon>
        <taxon>Fungi</taxon>
        <taxon>Dikarya</taxon>
        <taxon>Ascomycota</taxon>
        <taxon>Pezizomycotina</taxon>
        <taxon>Eurotiomycetes</taxon>
        <taxon>Eurotiomycetidae</taxon>
        <taxon>Onygenales</taxon>
        <taxon>Ajellomycetaceae</taxon>
        <taxon>Paracoccidioides</taxon>
    </lineage>
</organism>
<comment type="similarity">
    <text evidence="3 9">Belongs to the SRP72 family.</text>
</comment>
<keyword evidence="8 9" id="KW-0687">Ribonucleoprotein</keyword>
<dbReference type="Gene3D" id="1.25.40.10">
    <property type="entry name" value="Tetratricopeptide repeat domain"/>
    <property type="match status" value="1"/>
</dbReference>
<comment type="subcellular location">
    <subcellularLocation>
        <location evidence="2 9">Cytoplasm</location>
    </subcellularLocation>
    <subcellularLocation>
        <location evidence="1">Endoplasmic reticulum</location>
    </subcellularLocation>
</comment>
<comment type="caution">
    <text evidence="12">The sequence shown here is derived from an EMBL/GenBank/DDBJ whole genome shotgun (WGS) entry which is preliminary data.</text>
</comment>
<dbReference type="GO" id="GO:0008312">
    <property type="term" value="F:7S RNA binding"/>
    <property type="evidence" value="ECO:0007669"/>
    <property type="project" value="InterPro"/>
</dbReference>
<dbReference type="Pfam" id="PF17004">
    <property type="entry name" value="SRP_TPR_like"/>
    <property type="match status" value="1"/>
</dbReference>
<dbReference type="SUPFAM" id="SSF48452">
    <property type="entry name" value="TPR-like"/>
    <property type="match status" value="1"/>
</dbReference>
<dbReference type="PANTHER" id="PTHR14094:SF9">
    <property type="entry name" value="SIGNAL RECOGNITION PARTICLE SUBUNIT SRP72"/>
    <property type="match status" value="1"/>
</dbReference>
<evidence type="ECO:0000256" key="8">
    <source>
        <dbReference type="ARBA" id="ARBA00023274"/>
    </source>
</evidence>
<evidence type="ECO:0000256" key="9">
    <source>
        <dbReference type="PIRNR" id="PIRNR038922"/>
    </source>
</evidence>
<evidence type="ECO:0000313" key="12">
    <source>
        <dbReference type="EMBL" id="ODH40667.1"/>
    </source>
</evidence>
<protein>
    <recommendedName>
        <fullName evidence="4 9">Signal recognition particle subunit SRP72</fullName>
    </recommendedName>
</protein>
<dbReference type="InterPro" id="IPR013699">
    <property type="entry name" value="Signal_recog_part_SRP72_RNA-bd"/>
</dbReference>
<dbReference type="EMBL" id="LZYO01000039">
    <property type="protein sequence ID" value="ODH40667.1"/>
    <property type="molecule type" value="Genomic_DNA"/>
</dbReference>
<sequence>MATSTQSISALLQRSTIDDHEEVIKACNAVLKKSKHDLHALHVKTVALVKLDRFEDAIRVVEEGGDALKNRVPLEWSYCLYKIGKLEDAIKIAASAETGRGGKHVEAQATYRAEHFRRTADIYKELSAEDPALAGEKIDVRINSRATEAQLQWAGLGNLVQNTKPSREDLEGFETTYNVACVAIGRGKLEVGGALLKRAKGLPLYLPNMPWLQPYKAAELLPITVQQLYVALKQGKIDEAKSLSSEINIAEIPEFSTKKIAQNNVLLASKTESNPYFLHKKFHEIPTSTDSDKLFSFQTRALTGNSYVVDLLVRKFDGIARSIERALSQHPSPTLSPDINTLSVFNIAAHVLDGTGKAGLKEVLPLLEKRPKDVGLILTIIQLYFAAGNVSSAISTLEAFLQRLDKSISESDKDIRFNPGLLSILVSLYKLQGRRSHIRAELAKAASHWLSRPVGSPSLLRAAASSLLASGDPSDLAFAGEIFNKLYDADPNDRVAIAGCIASYATISPDRVKSIVDKLSPIQDLISDIDVSSLEAAGIPSITNTAATKMITLTAATTPALGKSSRKRPAADDSSKQETKKKRVRKSRLPKDYDPNKKPDPERWLPLRDRSSYRPPKGKKGKQRAAERMQGSVSNEKSEESAASTPVIQPKSQAGGSGGGSKKKRAKGKK</sequence>
<dbReference type="FunFam" id="1.25.40.10:FF:000512">
    <property type="entry name" value="Signal recognition particle subunit SRP72"/>
    <property type="match status" value="1"/>
</dbReference>
<dbReference type="PIRSF" id="PIRSF038922">
    <property type="entry name" value="SRP72"/>
    <property type="match status" value="1"/>
</dbReference>
<feature type="region of interest" description="Disordered" evidence="10">
    <location>
        <begin position="558"/>
        <end position="670"/>
    </location>
</feature>
<dbReference type="Proteomes" id="UP000242814">
    <property type="component" value="Unassembled WGS sequence"/>
</dbReference>
<dbReference type="PANTHER" id="PTHR14094">
    <property type="entry name" value="SIGNAL RECOGNITION PARTICLE 72"/>
    <property type="match status" value="1"/>
</dbReference>
<feature type="compositionally biased region" description="Polar residues" evidence="10">
    <location>
        <begin position="631"/>
        <end position="652"/>
    </location>
</feature>
<comment type="function">
    <text evidence="9">Component of the signal recognition particle (SRP) complex, a ribonucleoprotein complex that mediates the cotranslational targeting of secretory and membrane proteins to the endoplasmic reticulum (ER).</text>
</comment>
<keyword evidence="5 9" id="KW-0963">Cytoplasm</keyword>
<evidence type="ECO:0000313" key="13">
    <source>
        <dbReference type="Proteomes" id="UP000242814"/>
    </source>
</evidence>
<dbReference type="Pfam" id="PF08492">
    <property type="entry name" value="SRP72"/>
    <property type="match status" value="1"/>
</dbReference>
<evidence type="ECO:0000259" key="11">
    <source>
        <dbReference type="Pfam" id="PF08492"/>
    </source>
</evidence>
<accession>A0A1D2JL83</accession>
<evidence type="ECO:0000256" key="6">
    <source>
        <dbReference type="ARBA" id="ARBA00022824"/>
    </source>
</evidence>
<evidence type="ECO:0000256" key="10">
    <source>
        <dbReference type="SAM" id="MobiDB-lite"/>
    </source>
</evidence>
<keyword evidence="7 9" id="KW-0733">Signal recognition particle</keyword>
<reference evidence="12 13" key="1">
    <citation type="submission" date="2016-06" db="EMBL/GenBank/DDBJ databases">
        <authorList>
            <person name="Kjaerup R.B."/>
            <person name="Dalgaard T.S."/>
            <person name="Juul-Madsen H.R."/>
        </authorList>
    </citation>
    <scope>NUCLEOTIDE SEQUENCE [LARGE SCALE GENOMIC DNA]</scope>
    <source>
        <strain evidence="12 13">Pb300</strain>
    </source>
</reference>
<dbReference type="GO" id="GO:0043022">
    <property type="term" value="F:ribosome binding"/>
    <property type="evidence" value="ECO:0007669"/>
    <property type="project" value="TreeGrafter"/>
</dbReference>
<keyword evidence="6" id="KW-0256">Endoplasmic reticulum</keyword>
<dbReference type="InterPro" id="IPR031545">
    <property type="entry name" value="SRP72_TPR-like"/>
</dbReference>
<gene>
    <name evidence="12" type="ORF">ACO22_01561</name>
</gene>
<dbReference type="VEuPathDB" id="FungiDB:PABG_11747"/>
<dbReference type="InterPro" id="IPR026270">
    <property type="entry name" value="SRP72"/>
</dbReference>
<dbReference type="GO" id="GO:0005786">
    <property type="term" value="C:signal recognition particle, endoplasmic reticulum targeting"/>
    <property type="evidence" value="ECO:0007669"/>
    <property type="project" value="UniProtKB-UniRule"/>
</dbReference>
<dbReference type="GO" id="GO:0006614">
    <property type="term" value="P:SRP-dependent cotranslational protein targeting to membrane"/>
    <property type="evidence" value="ECO:0007669"/>
    <property type="project" value="UniProtKB-UniRule"/>
</dbReference>
<feature type="domain" description="Signal recognition particle SRP72 subunit RNA-binding" evidence="11">
    <location>
        <begin position="564"/>
        <end position="615"/>
    </location>
</feature>
<dbReference type="GO" id="GO:0005783">
    <property type="term" value="C:endoplasmic reticulum"/>
    <property type="evidence" value="ECO:0007669"/>
    <property type="project" value="UniProtKB-SubCell"/>
</dbReference>
<feature type="compositionally biased region" description="Basic and acidic residues" evidence="10">
    <location>
        <begin position="569"/>
        <end position="578"/>
    </location>
</feature>
<proteinExistence type="inferred from homology"/>